<keyword evidence="6" id="KW-1185">Reference proteome</keyword>
<dbReference type="InterPro" id="IPR016047">
    <property type="entry name" value="M23ase_b-sheet_dom"/>
</dbReference>
<dbReference type="PANTHER" id="PTHR21666">
    <property type="entry name" value="PEPTIDASE-RELATED"/>
    <property type="match status" value="1"/>
</dbReference>
<gene>
    <name evidence="5" type="ORF">TbrSNM41_20040</name>
</gene>
<evidence type="ECO:0000313" key="6">
    <source>
        <dbReference type="Proteomes" id="UP000831120"/>
    </source>
</evidence>
<feature type="domain" description="M23ase beta-sheet core" evidence="4">
    <location>
        <begin position="194"/>
        <end position="288"/>
    </location>
</feature>
<proteinExistence type="predicted"/>
<evidence type="ECO:0000256" key="1">
    <source>
        <dbReference type="ARBA" id="ARBA00022729"/>
    </source>
</evidence>
<evidence type="ECO:0000313" key="5">
    <source>
        <dbReference type="EMBL" id="BDG17270.1"/>
    </source>
</evidence>
<keyword evidence="2" id="KW-0175">Coiled coil</keyword>
<organism evidence="5 6">
    <name type="scientific">Thermus brockianus</name>
    <dbReference type="NCBI Taxonomy" id="56956"/>
    <lineage>
        <taxon>Bacteria</taxon>
        <taxon>Thermotogati</taxon>
        <taxon>Deinococcota</taxon>
        <taxon>Deinococci</taxon>
        <taxon>Thermales</taxon>
        <taxon>Thermaceae</taxon>
        <taxon>Thermus</taxon>
    </lineage>
</organism>
<accession>A0ABN6NLT9</accession>
<evidence type="ECO:0000259" key="4">
    <source>
        <dbReference type="Pfam" id="PF01551"/>
    </source>
</evidence>
<dbReference type="EMBL" id="AP025593">
    <property type="protein sequence ID" value="BDG17270.1"/>
    <property type="molecule type" value="Genomic_DNA"/>
</dbReference>
<reference evidence="5 6" key="1">
    <citation type="journal article" date="2022" name="Microbiol. Resour. Announc.">
        <title>Complete Genome Sequences of Thermus Strains Isolated from Senami Hot Spring in Japan.</title>
        <authorList>
            <person name="Miyazaki K."/>
        </authorList>
    </citation>
    <scope>NUCLEOTIDE SEQUENCE [LARGE SCALE GENOMIC DNA]</scope>
    <source>
        <strain evidence="5 6">SNM4-1</strain>
    </source>
</reference>
<feature type="coiled-coil region" evidence="2">
    <location>
        <begin position="53"/>
        <end position="108"/>
    </location>
</feature>
<keyword evidence="3" id="KW-0812">Transmembrane</keyword>
<dbReference type="RefSeq" id="WP_244362539.1">
    <property type="nucleotide sequence ID" value="NZ_AP025593.1"/>
</dbReference>
<dbReference type="InterPro" id="IPR011055">
    <property type="entry name" value="Dup_hybrid_motif"/>
</dbReference>
<keyword evidence="1" id="KW-0732">Signal</keyword>
<dbReference type="CDD" id="cd12797">
    <property type="entry name" value="M23_peptidase"/>
    <property type="match status" value="1"/>
</dbReference>
<dbReference type="Proteomes" id="UP000831120">
    <property type="component" value="Chromosome"/>
</dbReference>
<sequence length="299" mass="32768">MKRRPVRYTLLLARSGGGSHAWSLPGWVALLLLAFLVLWSGANLYFWHRAKEARDLEARMRSLAQEARRLSLALEAERAKNGALSQEAERTKAELAALKEAIDELRRRAGLSPINALPVRYQEGGKGGGAMAGWAEVRTTVLDLQNQVRELVPALERTLEVEASLPQGLPLRGYGGITSYFGTRKNPFGPGWEFHDGLDFSAPYGAPVYAPGGGVVARVGWMGPYGLAVLLDHAQGYQTLYGHLSRVLVRPGERVERGQVLGYVGSTGRSTGPHLHYGVYRYGVPVDPRPYLSPAWVGR</sequence>
<evidence type="ECO:0000256" key="2">
    <source>
        <dbReference type="SAM" id="Coils"/>
    </source>
</evidence>
<dbReference type="InterPro" id="IPR050570">
    <property type="entry name" value="Cell_wall_metabolism_enzyme"/>
</dbReference>
<feature type="transmembrane region" description="Helical" evidence="3">
    <location>
        <begin position="21"/>
        <end position="47"/>
    </location>
</feature>
<dbReference type="PANTHER" id="PTHR21666:SF289">
    <property type="entry name" value="L-ALA--D-GLU ENDOPEPTIDASE"/>
    <property type="match status" value="1"/>
</dbReference>
<dbReference type="SUPFAM" id="SSF51261">
    <property type="entry name" value="Duplicated hybrid motif"/>
    <property type="match status" value="1"/>
</dbReference>
<dbReference type="Gene3D" id="2.70.70.10">
    <property type="entry name" value="Glucose Permease (Domain IIA)"/>
    <property type="match status" value="1"/>
</dbReference>
<keyword evidence="3" id="KW-0472">Membrane</keyword>
<keyword evidence="3" id="KW-1133">Transmembrane helix</keyword>
<evidence type="ECO:0000256" key="3">
    <source>
        <dbReference type="SAM" id="Phobius"/>
    </source>
</evidence>
<name>A0ABN6NLT9_THEBO</name>
<protein>
    <submittedName>
        <fullName evidence="5">Peptidase M23</fullName>
    </submittedName>
</protein>
<dbReference type="Pfam" id="PF01551">
    <property type="entry name" value="Peptidase_M23"/>
    <property type="match status" value="1"/>
</dbReference>